<keyword evidence="3" id="KW-0238">DNA-binding</keyword>
<dbReference type="InterPro" id="IPR005119">
    <property type="entry name" value="LysR_subst-bd"/>
</dbReference>
<dbReference type="GO" id="GO:0003700">
    <property type="term" value="F:DNA-binding transcription factor activity"/>
    <property type="evidence" value="ECO:0007669"/>
    <property type="project" value="InterPro"/>
</dbReference>
<keyword evidence="4" id="KW-0804">Transcription</keyword>
<dbReference type="Gene3D" id="1.10.10.10">
    <property type="entry name" value="Winged helix-like DNA-binding domain superfamily/Winged helix DNA-binding domain"/>
    <property type="match status" value="1"/>
</dbReference>
<dbReference type="InterPro" id="IPR036390">
    <property type="entry name" value="WH_DNA-bd_sf"/>
</dbReference>
<proteinExistence type="inferred from homology"/>
<dbReference type="Pfam" id="PF00126">
    <property type="entry name" value="HTH_1"/>
    <property type="match status" value="1"/>
</dbReference>
<dbReference type="SUPFAM" id="SSF53850">
    <property type="entry name" value="Periplasmic binding protein-like II"/>
    <property type="match status" value="1"/>
</dbReference>
<dbReference type="OrthoDB" id="528082at2"/>
<dbReference type="Pfam" id="PF03466">
    <property type="entry name" value="LysR_substrate"/>
    <property type="match status" value="1"/>
</dbReference>
<evidence type="ECO:0000256" key="2">
    <source>
        <dbReference type="ARBA" id="ARBA00023015"/>
    </source>
</evidence>
<dbReference type="GO" id="GO:0000976">
    <property type="term" value="F:transcription cis-regulatory region binding"/>
    <property type="evidence" value="ECO:0007669"/>
    <property type="project" value="TreeGrafter"/>
</dbReference>
<reference evidence="6 7" key="1">
    <citation type="submission" date="2018-04" db="EMBL/GenBank/DDBJ databases">
        <title>Pelagivirga bohaiensis gen. nov., sp. nov., a bacterium isolated from the Bohai Sea.</title>
        <authorList>
            <person name="Ji X."/>
        </authorList>
    </citation>
    <scope>NUCLEOTIDE SEQUENCE [LARGE SCALE GENOMIC DNA]</scope>
    <source>
        <strain evidence="6 7">BH-SD19</strain>
    </source>
</reference>
<dbReference type="InterPro" id="IPR000847">
    <property type="entry name" value="LysR_HTH_N"/>
</dbReference>
<dbReference type="InterPro" id="IPR036388">
    <property type="entry name" value="WH-like_DNA-bd_sf"/>
</dbReference>
<gene>
    <name evidence="6" type="ORF">DC366_12005</name>
</gene>
<sequence length="315" mass="35216">MHMDMKWLEDFLTLARTRNFSKASEDRNVTQPAFSRRIRALEIWLGVPLIDRRTYPVTLTAEGRAFRETAETVVGALYADRAQFHQKVHGARPDLRIAAATTLSLNFIPGWLKSLEAATGHLTTHIFTQNFHDMVQQLAEGEIDLVLQYAHDDAPLLFERMRFESCVLAQDPLMMVSPVGKNGTPLFDPAHPPADGGAIPYVGYSSDGYFAEVEALLLKRHAAAAPLLERLGESPTSEVLKRMALTYGALTLLPTSCADDVIAQGRMVAVGGSDWRMPLDVRLYRLRESRRAPVRKIWQAVMSSGDTQTLNKERQ</sequence>
<dbReference type="SUPFAM" id="SSF46785">
    <property type="entry name" value="Winged helix' DNA-binding domain"/>
    <property type="match status" value="1"/>
</dbReference>
<dbReference type="EMBL" id="QCYH01000006">
    <property type="protein sequence ID" value="PVA09833.1"/>
    <property type="molecule type" value="Genomic_DNA"/>
</dbReference>
<dbReference type="PROSITE" id="PS50931">
    <property type="entry name" value="HTH_LYSR"/>
    <property type="match status" value="1"/>
</dbReference>
<dbReference type="Proteomes" id="UP000244446">
    <property type="component" value="Unassembled WGS sequence"/>
</dbReference>
<accession>A0A2T7G5Z8</accession>
<dbReference type="Gene3D" id="3.40.190.10">
    <property type="entry name" value="Periplasmic binding protein-like II"/>
    <property type="match status" value="2"/>
</dbReference>
<keyword evidence="7" id="KW-1185">Reference proteome</keyword>
<feature type="domain" description="HTH lysR-type" evidence="5">
    <location>
        <begin position="3"/>
        <end position="60"/>
    </location>
</feature>
<protein>
    <submittedName>
        <fullName evidence="6">LysR family transcriptional regulator</fullName>
    </submittedName>
</protein>
<dbReference type="PRINTS" id="PR00039">
    <property type="entry name" value="HTHLYSR"/>
</dbReference>
<dbReference type="CDD" id="cd05466">
    <property type="entry name" value="PBP2_LTTR_substrate"/>
    <property type="match status" value="1"/>
</dbReference>
<evidence type="ECO:0000313" key="7">
    <source>
        <dbReference type="Proteomes" id="UP000244446"/>
    </source>
</evidence>
<dbReference type="PANTHER" id="PTHR30126">
    <property type="entry name" value="HTH-TYPE TRANSCRIPTIONAL REGULATOR"/>
    <property type="match status" value="1"/>
</dbReference>
<comment type="similarity">
    <text evidence="1">Belongs to the LysR transcriptional regulatory family.</text>
</comment>
<evidence type="ECO:0000313" key="6">
    <source>
        <dbReference type="EMBL" id="PVA09833.1"/>
    </source>
</evidence>
<evidence type="ECO:0000259" key="5">
    <source>
        <dbReference type="PROSITE" id="PS50931"/>
    </source>
</evidence>
<evidence type="ECO:0000256" key="1">
    <source>
        <dbReference type="ARBA" id="ARBA00009437"/>
    </source>
</evidence>
<dbReference type="PANTHER" id="PTHR30126:SF2">
    <property type="entry name" value="HTH-TYPE TRANSCRIPTIONAL REGULATOR YJIE"/>
    <property type="match status" value="1"/>
</dbReference>
<name>A0A2T7G5Z8_9RHOB</name>
<evidence type="ECO:0000256" key="3">
    <source>
        <dbReference type="ARBA" id="ARBA00023125"/>
    </source>
</evidence>
<organism evidence="6 7">
    <name type="scientific">Pelagivirga sediminicola</name>
    <dbReference type="NCBI Taxonomy" id="2170575"/>
    <lineage>
        <taxon>Bacteria</taxon>
        <taxon>Pseudomonadati</taxon>
        <taxon>Pseudomonadota</taxon>
        <taxon>Alphaproteobacteria</taxon>
        <taxon>Rhodobacterales</taxon>
        <taxon>Paracoccaceae</taxon>
        <taxon>Pelagivirga</taxon>
    </lineage>
</organism>
<comment type="caution">
    <text evidence="6">The sequence shown here is derived from an EMBL/GenBank/DDBJ whole genome shotgun (WGS) entry which is preliminary data.</text>
</comment>
<keyword evidence="2" id="KW-0805">Transcription regulation</keyword>
<evidence type="ECO:0000256" key="4">
    <source>
        <dbReference type="ARBA" id="ARBA00023163"/>
    </source>
</evidence>
<dbReference type="AlphaFoldDB" id="A0A2T7G5Z8"/>